<dbReference type="InterPro" id="IPR001087">
    <property type="entry name" value="GDSL"/>
</dbReference>
<keyword evidence="4" id="KW-1185">Reference proteome</keyword>
<dbReference type="InterPro" id="IPR036514">
    <property type="entry name" value="SGNH_hydro_sf"/>
</dbReference>
<evidence type="ECO:0000256" key="1">
    <source>
        <dbReference type="ARBA" id="ARBA00008668"/>
    </source>
</evidence>
<comment type="similarity">
    <text evidence="1">Belongs to the 'GDSL' lipolytic enzyme family.</text>
</comment>
<sequence length="141" mass="15842">MPRKDDIHIDPNGCLVSFNNAAKEFNAQLRDLCDELNLELKNATVVYVDIYSIKYNIIVNYSKYGFETALMACCGYGGPPYNFSFKTMCGASGYQVCDVGSNYISWDGVHYTEAANSLVVSKILTTWYSKPNIAFDYFCNV</sequence>
<evidence type="ECO:0000313" key="3">
    <source>
        <dbReference type="EMBL" id="WOL16418.1"/>
    </source>
</evidence>
<dbReference type="GO" id="GO:0016788">
    <property type="term" value="F:hydrolase activity, acting on ester bonds"/>
    <property type="evidence" value="ECO:0007669"/>
    <property type="project" value="InterPro"/>
</dbReference>
<accession>A0AAQ3L0N1</accession>
<dbReference type="EMBL" id="CP136897">
    <property type="protein sequence ID" value="WOL16418.1"/>
    <property type="molecule type" value="Genomic_DNA"/>
</dbReference>
<proteinExistence type="inferred from homology"/>
<dbReference type="AlphaFoldDB" id="A0AAQ3L0N1"/>
<evidence type="ECO:0000313" key="4">
    <source>
        <dbReference type="Proteomes" id="UP001327560"/>
    </source>
</evidence>
<dbReference type="PANTHER" id="PTHR22835:SF275">
    <property type="entry name" value="OS01G0331100 PROTEIN"/>
    <property type="match status" value="1"/>
</dbReference>
<organism evidence="3 4">
    <name type="scientific">Canna indica</name>
    <name type="common">Indian-shot</name>
    <dbReference type="NCBI Taxonomy" id="4628"/>
    <lineage>
        <taxon>Eukaryota</taxon>
        <taxon>Viridiplantae</taxon>
        <taxon>Streptophyta</taxon>
        <taxon>Embryophyta</taxon>
        <taxon>Tracheophyta</taxon>
        <taxon>Spermatophyta</taxon>
        <taxon>Magnoliopsida</taxon>
        <taxon>Liliopsida</taxon>
        <taxon>Zingiberales</taxon>
        <taxon>Cannaceae</taxon>
        <taxon>Canna</taxon>
    </lineage>
</organism>
<dbReference type="PANTHER" id="PTHR22835">
    <property type="entry name" value="ZINC FINGER FYVE DOMAIN CONTAINING PROTEIN"/>
    <property type="match status" value="1"/>
</dbReference>
<dbReference type="Proteomes" id="UP001327560">
    <property type="component" value="Chromosome 8"/>
</dbReference>
<evidence type="ECO:0000256" key="2">
    <source>
        <dbReference type="ARBA" id="ARBA00023180"/>
    </source>
</evidence>
<reference evidence="3 4" key="1">
    <citation type="submission" date="2023-10" db="EMBL/GenBank/DDBJ databases">
        <title>Chromosome-scale genome assembly provides insights into flower coloration mechanisms of Canna indica.</title>
        <authorList>
            <person name="Li C."/>
        </authorList>
    </citation>
    <scope>NUCLEOTIDE SEQUENCE [LARGE SCALE GENOMIC DNA]</scope>
    <source>
        <tissue evidence="3">Flower</tissue>
    </source>
</reference>
<dbReference type="Pfam" id="PF00657">
    <property type="entry name" value="Lipase_GDSL"/>
    <property type="match status" value="1"/>
</dbReference>
<gene>
    <name evidence="3" type="ORF">Cni_G25205</name>
</gene>
<keyword evidence="2" id="KW-0325">Glycoprotein</keyword>
<dbReference type="Gene3D" id="3.40.50.1110">
    <property type="entry name" value="SGNH hydrolase"/>
    <property type="match status" value="1"/>
</dbReference>
<name>A0AAQ3L0N1_9LILI</name>
<protein>
    <submittedName>
        <fullName evidence="3">GDSL esterase/lipase LIP-4</fullName>
    </submittedName>
</protein>